<reference evidence="1 2" key="1">
    <citation type="submission" date="2015-01" db="EMBL/GenBank/DDBJ databases">
        <title>Genome of allotetraploid Gossypium barbadense reveals genomic plasticity and fiber elongation in cotton evolution.</title>
        <authorList>
            <person name="Chen X."/>
            <person name="Liu X."/>
            <person name="Zhao B."/>
            <person name="Zheng H."/>
            <person name="Hu Y."/>
            <person name="Lu G."/>
            <person name="Yang C."/>
            <person name="Chen J."/>
            <person name="Shan C."/>
            <person name="Zhang L."/>
            <person name="Zhou Y."/>
            <person name="Wang L."/>
            <person name="Guo W."/>
            <person name="Bai Y."/>
            <person name="Ruan J."/>
            <person name="Shangguan X."/>
            <person name="Mao Y."/>
            <person name="Jiang J."/>
            <person name="Zhu Y."/>
            <person name="Lei J."/>
            <person name="Kang H."/>
            <person name="Chen S."/>
            <person name="He X."/>
            <person name="Wang R."/>
            <person name="Wang Y."/>
            <person name="Chen J."/>
            <person name="Wang L."/>
            <person name="Yu S."/>
            <person name="Wang B."/>
            <person name="Wei J."/>
            <person name="Song S."/>
            <person name="Lu X."/>
            <person name="Gao Z."/>
            <person name="Gu W."/>
            <person name="Deng X."/>
            <person name="Ma D."/>
            <person name="Wang S."/>
            <person name="Liang W."/>
            <person name="Fang L."/>
            <person name="Cai C."/>
            <person name="Zhu X."/>
            <person name="Zhou B."/>
            <person name="Zhang Y."/>
            <person name="Chen Z."/>
            <person name="Xu S."/>
            <person name="Zhu R."/>
            <person name="Wang S."/>
            <person name="Zhang T."/>
            <person name="Zhao G."/>
        </authorList>
    </citation>
    <scope>NUCLEOTIDE SEQUENCE [LARGE SCALE GENOMIC DNA]</scope>
    <source>
        <strain evidence="2">cv. Xinhai21</strain>
        <tissue evidence="1">Leaf</tissue>
    </source>
</reference>
<proteinExistence type="predicted"/>
<organism evidence="1 2">
    <name type="scientific">Gossypium barbadense</name>
    <name type="common">Sea Island cotton</name>
    <name type="synonym">Hibiscus barbadensis</name>
    <dbReference type="NCBI Taxonomy" id="3634"/>
    <lineage>
        <taxon>Eukaryota</taxon>
        <taxon>Viridiplantae</taxon>
        <taxon>Streptophyta</taxon>
        <taxon>Embryophyta</taxon>
        <taxon>Tracheophyta</taxon>
        <taxon>Spermatophyta</taxon>
        <taxon>Magnoliopsida</taxon>
        <taxon>eudicotyledons</taxon>
        <taxon>Gunneridae</taxon>
        <taxon>Pentapetalae</taxon>
        <taxon>rosids</taxon>
        <taxon>malvids</taxon>
        <taxon>Malvales</taxon>
        <taxon>Malvaceae</taxon>
        <taxon>Malvoideae</taxon>
        <taxon>Gossypium</taxon>
    </lineage>
</organism>
<gene>
    <name evidence="1" type="ORF">GOBAR_AA34497</name>
</gene>
<evidence type="ECO:0000313" key="1">
    <source>
        <dbReference type="EMBL" id="PPR86197.1"/>
    </source>
</evidence>
<name>A0A2P5W550_GOSBA</name>
<sequence length="76" mass="7954">MPVNTHSQANRTASAAKISAPMEAQSHSIIVRQTAVTFGVPKASGLLMALALGAGMALTWQSFWNCSCGAEVPRKP</sequence>
<dbReference type="AlphaFoldDB" id="A0A2P5W550"/>
<dbReference type="EMBL" id="KZ669087">
    <property type="protein sequence ID" value="PPR86197.1"/>
    <property type="molecule type" value="Genomic_DNA"/>
</dbReference>
<evidence type="ECO:0000313" key="2">
    <source>
        <dbReference type="Proteomes" id="UP000239757"/>
    </source>
</evidence>
<protein>
    <submittedName>
        <fullName evidence="1">Uncharacterized protein</fullName>
    </submittedName>
</protein>
<accession>A0A2P5W550</accession>
<dbReference type="Proteomes" id="UP000239757">
    <property type="component" value="Unassembled WGS sequence"/>
</dbReference>